<sequence length="121" mass="13276">MWSARLQLQPVRGLKAPGRALSSSFTRGRISSRGPRNSIRRPEPIRRANIPSQQPDQPSSAANDASSPNPNYDPAHNTLLSPVHIPEDPRGVLKENHPAMGILANSGLVVQRQLELMNVMM</sequence>
<gene>
    <name evidence="2" type="ORF">Aory04_000988300</name>
</gene>
<proteinExistence type="predicted"/>
<reference evidence="2" key="1">
    <citation type="submission" date="2023-04" db="EMBL/GenBank/DDBJ databases">
        <title>Aspergillus oryzae NBRC 4228.</title>
        <authorList>
            <person name="Ichikawa N."/>
            <person name="Sato H."/>
            <person name="Tonouchi N."/>
        </authorList>
    </citation>
    <scope>NUCLEOTIDE SEQUENCE</scope>
    <source>
        <strain evidence="2">NBRC 4228</strain>
    </source>
</reference>
<accession>A0AAN4YPM3</accession>
<dbReference type="AlphaFoldDB" id="A0AAN4YPM3"/>
<feature type="region of interest" description="Disordered" evidence="1">
    <location>
        <begin position="1"/>
        <end position="92"/>
    </location>
</feature>
<dbReference type="EMBL" id="BSYA01000143">
    <property type="protein sequence ID" value="GMG34538.1"/>
    <property type="molecule type" value="Genomic_DNA"/>
</dbReference>
<evidence type="ECO:0000313" key="2">
    <source>
        <dbReference type="EMBL" id="GMG34538.1"/>
    </source>
</evidence>
<comment type="caution">
    <text evidence="2">The sequence shown here is derived from an EMBL/GenBank/DDBJ whole genome shotgun (WGS) entry which is preliminary data.</text>
</comment>
<name>A0AAN4YPM3_ASPOZ</name>
<evidence type="ECO:0000256" key="1">
    <source>
        <dbReference type="SAM" id="MobiDB-lite"/>
    </source>
</evidence>
<evidence type="ECO:0000313" key="3">
    <source>
        <dbReference type="Proteomes" id="UP001165205"/>
    </source>
</evidence>
<organism evidence="2 3">
    <name type="scientific">Aspergillus oryzae</name>
    <name type="common">Yellow koji mold</name>
    <dbReference type="NCBI Taxonomy" id="5062"/>
    <lineage>
        <taxon>Eukaryota</taxon>
        <taxon>Fungi</taxon>
        <taxon>Dikarya</taxon>
        <taxon>Ascomycota</taxon>
        <taxon>Pezizomycotina</taxon>
        <taxon>Eurotiomycetes</taxon>
        <taxon>Eurotiomycetidae</taxon>
        <taxon>Eurotiales</taxon>
        <taxon>Aspergillaceae</taxon>
        <taxon>Aspergillus</taxon>
        <taxon>Aspergillus subgen. Circumdati</taxon>
    </lineage>
</organism>
<dbReference type="Proteomes" id="UP001165205">
    <property type="component" value="Unassembled WGS sequence"/>
</dbReference>
<feature type="compositionally biased region" description="Low complexity" evidence="1">
    <location>
        <begin position="58"/>
        <end position="70"/>
    </location>
</feature>
<protein>
    <submittedName>
        <fullName evidence="2">Unnamed protein product</fullName>
    </submittedName>
</protein>